<gene>
    <name evidence="1" type="ORF">SDC9_60253</name>
</gene>
<comment type="caution">
    <text evidence="1">The sequence shown here is derived from an EMBL/GenBank/DDBJ whole genome shotgun (WGS) entry which is preliminary data.</text>
</comment>
<evidence type="ECO:0000313" key="1">
    <source>
        <dbReference type="EMBL" id="MPM13893.1"/>
    </source>
</evidence>
<organism evidence="1">
    <name type="scientific">bioreactor metagenome</name>
    <dbReference type="NCBI Taxonomy" id="1076179"/>
    <lineage>
        <taxon>unclassified sequences</taxon>
        <taxon>metagenomes</taxon>
        <taxon>ecological metagenomes</taxon>
    </lineage>
</organism>
<sequence length="93" mass="9266">MSHTLELTDAGKLILMNLTAAGTLTIPANASVAFPVGTELELCQYGAGALTVAAASGVTLVSLDSAVLFAGQYACAALKQIAADVWLLTGGVA</sequence>
<reference evidence="1" key="1">
    <citation type="submission" date="2019-08" db="EMBL/GenBank/DDBJ databases">
        <authorList>
            <person name="Kucharzyk K."/>
            <person name="Murdoch R.W."/>
            <person name="Higgins S."/>
            <person name="Loffler F."/>
        </authorList>
    </citation>
    <scope>NUCLEOTIDE SEQUENCE</scope>
</reference>
<proteinExistence type="predicted"/>
<dbReference type="EMBL" id="VSSQ01002190">
    <property type="protein sequence ID" value="MPM13893.1"/>
    <property type="molecule type" value="Genomic_DNA"/>
</dbReference>
<accession>A0A644XI66</accession>
<dbReference type="AlphaFoldDB" id="A0A644XI66"/>
<protein>
    <submittedName>
        <fullName evidence="1">Uncharacterized protein</fullName>
    </submittedName>
</protein>
<name>A0A644XI66_9ZZZZ</name>